<dbReference type="InterPro" id="IPR036034">
    <property type="entry name" value="PDZ_sf"/>
</dbReference>
<dbReference type="PANTHER" id="PTHR10046">
    <property type="entry name" value="ATP DEPENDENT LON PROTEASE FAMILY MEMBER"/>
    <property type="match status" value="1"/>
</dbReference>
<dbReference type="SUPFAM" id="SSF50156">
    <property type="entry name" value="PDZ domain-like"/>
    <property type="match status" value="1"/>
</dbReference>
<gene>
    <name evidence="2" type="ORF">UFOPK2234_00170</name>
</gene>
<feature type="domain" description="Lon proteolytic" evidence="1">
    <location>
        <begin position="237"/>
        <end position="340"/>
    </location>
</feature>
<dbReference type="InterPro" id="IPR001478">
    <property type="entry name" value="PDZ"/>
</dbReference>
<protein>
    <submittedName>
        <fullName evidence="2">Unannotated protein</fullName>
    </submittedName>
</protein>
<dbReference type="GO" id="GO:0004252">
    <property type="term" value="F:serine-type endopeptidase activity"/>
    <property type="evidence" value="ECO:0007669"/>
    <property type="project" value="InterPro"/>
</dbReference>
<dbReference type="Pfam" id="PF13180">
    <property type="entry name" value="PDZ_2"/>
    <property type="match status" value="1"/>
</dbReference>
<organism evidence="2">
    <name type="scientific">freshwater metagenome</name>
    <dbReference type="NCBI Taxonomy" id="449393"/>
    <lineage>
        <taxon>unclassified sequences</taxon>
        <taxon>metagenomes</taxon>
        <taxon>ecological metagenomes</taxon>
    </lineage>
</organism>
<dbReference type="Gene3D" id="3.30.230.10">
    <property type="match status" value="1"/>
</dbReference>
<dbReference type="Pfam" id="PF05362">
    <property type="entry name" value="Lon_C"/>
    <property type="match status" value="1"/>
</dbReference>
<dbReference type="GO" id="GO:0006508">
    <property type="term" value="P:proteolysis"/>
    <property type="evidence" value="ECO:0007669"/>
    <property type="project" value="InterPro"/>
</dbReference>
<reference evidence="2" key="1">
    <citation type="submission" date="2020-05" db="EMBL/GenBank/DDBJ databases">
        <authorList>
            <person name="Chiriac C."/>
            <person name="Salcher M."/>
            <person name="Ghai R."/>
            <person name="Kavagutti S V."/>
        </authorList>
    </citation>
    <scope>NUCLEOTIDE SEQUENCE</scope>
</reference>
<name>A0A6J6K6Y7_9ZZZZ</name>
<dbReference type="InterPro" id="IPR014721">
    <property type="entry name" value="Ribsml_uS5_D2-typ_fold_subgr"/>
</dbReference>
<dbReference type="GO" id="GO:0004176">
    <property type="term" value="F:ATP-dependent peptidase activity"/>
    <property type="evidence" value="ECO:0007669"/>
    <property type="project" value="InterPro"/>
</dbReference>
<dbReference type="GO" id="GO:0030163">
    <property type="term" value="P:protein catabolic process"/>
    <property type="evidence" value="ECO:0007669"/>
    <property type="project" value="InterPro"/>
</dbReference>
<dbReference type="GO" id="GO:0005524">
    <property type="term" value="F:ATP binding"/>
    <property type="evidence" value="ECO:0007669"/>
    <property type="project" value="InterPro"/>
</dbReference>
<evidence type="ECO:0000259" key="1">
    <source>
        <dbReference type="PROSITE" id="PS51786"/>
    </source>
</evidence>
<accession>A0A6J6K6Y7</accession>
<dbReference type="SUPFAM" id="SSF54211">
    <property type="entry name" value="Ribosomal protein S5 domain 2-like"/>
    <property type="match status" value="1"/>
</dbReference>
<dbReference type="PROSITE" id="PS51786">
    <property type="entry name" value="LON_PROTEOLYTIC"/>
    <property type="match status" value="1"/>
</dbReference>
<dbReference type="Gene3D" id="2.30.42.10">
    <property type="match status" value="1"/>
</dbReference>
<dbReference type="EMBL" id="CAEZWG010000017">
    <property type="protein sequence ID" value="CAB4645601.1"/>
    <property type="molecule type" value="Genomic_DNA"/>
</dbReference>
<dbReference type="AlphaFoldDB" id="A0A6J6K6Y7"/>
<dbReference type="InterPro" id="IPR027065">
    <property type="entry name" value="Lon_Prtase"/>
</dbReference>
<dbReference type="InterPro" id="IPR020568">
    <property type="entry name" value="Ribosomal_Su5_D2-typ_SF"/>
</dbReference>
<evidence type="ECO:0000313" key="2">
    <source>
        <dbReference type="EMBL" id="CAB4645601.1"/>
    </source>
</evidence>
<dbReference type="InterPro" id="IPR008269">
    <property type="entry name" value="Lon_proteolytic"/>
</dbReference>
<proteinExistence type="predicted"/>
<sequence length="352" mass="37606">MRSLLPVRGNLPGPSKIALALLLLGAFFLPAPFVMLSPGAPQNILGQAIKISGTQIYPTSGKLSVTSVMVTDPDSYITGFDILYGWIDKSRAILPREEVYPDGETSADAAREGAAEMNSSQINATAAALSYLGIQSPSKLVIVDVNKESKGFKVILPGDQILSIDDKSFLKTTELINYLGEKKPNDVVRVKFLRAGVEIIKDIELSARDDGSAYIGVNIQQQFDFPFDVKIKLEETGGPSGGLIFALGVTEKLTAEDLVKNRNIAGTGTITTDGRVGPIGGIAEKLIGAQRAGVEIFFTPTRNCEDIKNLDQFEKAKGGKAMKIVPVATLAEAVSVLKLPENASFPTCKSYA</sequence>